<keyword evidence="5" id="KW-1185">Reference proteome</keyword>
<organism evidence="4 5">
    <name type="scientific">Heliomicrobium gestii</name>
    <name type="common">Heliobacterium gestii</name>
    <dbReference type="NCBI Taxonomy" id="2699"/>
    <lineage>
        <taxon>Bacteria</taxon>
        <taxon>Bacillati</taxon>
        <taxon>Bacillota</taxon>
        <taxon>Clostridia</taxon>
        <taxon>Eubacteriales</taxon>
        <taxon>Heliobacteriaceae</taxon>
        <taxon>Heliomicrobium</taxon>
    </lineage>
</organism>
<dbReference type="Gene3D" id="3.30.565.40">
    <property type="entry name" value="Fervidobacterium nodosum Rt17-B1 like"/>
    <property type="match status" value="1"/>
</dbReference>
<dbReference type="SUPFAM" id="SSF55383">
    <property type="entry name" value="Copper amine oxidase, domain N"/>
    <property type="match status" value="1"/>
</dbReference>
<gene>
    <name evidence="4" type="ORF">GTO89_07510</name>
</gene>
<evidence type="ECO:0000313" key="4">
    <source>
        <dbReference type="EMBL" id="MZP42886.1"/>
    </source>
</evidence>
<feature type="chain" id="PRO_5039724251" evidence="1">
    <location>
        <begin position="23"/>
        <end position="352"/>
    </location>
</feature>
<proteinExistence type="predicted"/>
<dbReference type="Pfam" id="PF07833">
    <property type="entry name" value="Cu_amine_oxidN1"/>
    <property type="match status" value="1"/>
</dbReference>
<feature type="domain" description="Copper amine oxidase-like N-terminal" evidence="2">
    <location>
        <begin position="34"/>
        <end position="137"/>
    </location>
</feature>
<dbReference type="RefSeq" id="WP_161261457.1">
    <property type="nucleotide sequence ID" value="NZ_JAFBDC010000004.1"/>
</dbReference>
<keyword evidence="1" id="KW-0732">Signal</keyword>
<dbReference type="EMBL" id="WXEX01000005">
    <property type="protein sequence ID" value="MZP42886.1"/>
    <property type="molecule type" value="Genomic_DNA"/>
</dbReference>
<comment type="caution">
    <text evidence="4">The sequence shown here is derived from an EMBL/GenBank/DDBJ whole genome shotgun (WGS) entry which is preliminary data.</text>
</comment>
<dbReference type="Proteomes" id="UP000471031">
    <property type="component" value="Unassembled WGS sequence"/>
</dbReference>
<evidence type="ECO:0000256" key="1">
    <source>
        <dbReference type="SAM" id="SignalP"/>
    </source>
</evidence>
<dbReference type="OrthoDB" id="9816096at2"/>
<protein>
    <submittedName>
        <fullName evidence="4">DUF4163 domain-containing protein</fullName>
    </submittedName>
</protein>
<dbReference type="InterPro" id="IPR012854">
    <property type="entry name" value="Cu_amine_oxidase-like_N"/>
</dbReference>
<feature type="domain" description="Deacetylase PdaC" evidence="3">
    <location>
        <begin position="160"/>
        <end position="250"/>
    </location>
</feature>
<sequence length="352" mass="38560">MRKRIGTLVLAAAAVISLPGIAAADAGSLIPIQLNGQPVSLAGRIIDRQTFVPLREIGEKMNCAVDWDEASQSVTFTKGDKVLHLQIGNHDVTVNDHEIVLPSPSRVIDGRAYGPLRFIAENLGLQVQWDQANQTVAMTPIKENPITIATRKEFHDDGGVSVKIQYPQLTGMTDMTAQDRLNRQIKERIDAFKKDHMGELRAKAAELLNFGYRDTTMALECNYQVTYNQKELLSLFFRDDAYSGGPHGHTDVSALTINTATGQVYALPDLFRDSADLPVIKKALPEQIARSFAERNLDGAGVLQTQRFHLSAEGLVLFFQGGEGAESTPDGGAFLPVTIPYADLRPLLKVPL</sequence>
<evidence type="ECO:0000313" key="5">
    <source>
        <dbReference type="Proteomes" id="UP000471031"/>
    </source>
</evidence>
<dbReference type="Pfam" id="PF13739">
    <property type="entry name" value="PdaC"/>
    <property type="match status" value="1"/>
</dbReference>
<evidence type="ECO:0000259" key="3">
    <source>
        <dbReference type="Pfam" id="PF13739"/>
    </source>
</evidence>
<evidence type="ECO:0000259" key="2">
    <source>
        <dbReference type="Pfam" id="PF07833"/>
    </source>
</evidence>
<dbReference type="InterPro" id="IPR036582">
    <property type="entry name" value="Mao_N_sf"/>
</dbReference>
<dbReference type="Gene3D" id="3.30.457.10">
    <property type="entry name" value="Copper amine oxidase-like, N-terminal domain"/>
    <property type="match status" value="1"/>
</dbReference>
<accession>A0A845LJ37</accession>
<reference evidence="4 5" key="1">
    <citation type="submission" date="2020-01" db="EMBL/GenBank/DDBJ databases">
        <title>Whole genome sequence of Heliobacterium gestii DSM 11169.</title>
        <authorList>
            <person name="Kyndt J.A."/>
            <person name="Meyer T.E."/>
        </authorList>
    </citation>
    <scope>NUCLEOTIDE SEQUENCE [LARGE SCALE GENOMIC DNA]</scope>
    <source>
        <strain evidence="4 5">DSM 11169</strain>
    </source>
</reference>
<name>A0A845LJ37_HELGE</name>
<dbReference type="InterPro" id="IPR025303">
    <property type="entry name" value="PdaC"/>
</dbReference>
<feature type="signal peptide" evidence="1">
    <location>
        <begin position="1"/>
        <end position="22"/>
    </location>
</feature>
<dbReference type="AlphaFoldDB" id="A0A845LJ37"/>